<protein>
    <submittedName>
        <fullName evidence="1">Uncharacterized protein</fullName>
    </submittedName>
</protein>
<accession>A0AAE3HBZ6</accession>
<sequence>MSVLEQYHSYFKKVWDLKIDLIKLEHTLVNNAVALSSYNCSNYIKHLTITHFEIISEYTTLVNEYFDAYKKSIEVSREMLSLLNEVFAFTSSHHDYLMQCEKFDYPRFIEMCKYQRDSASDFLLTISLPASNHRNFFKLEQEEEGKIFNLEDFLKDIEDSENNPLL</sequence>
<dbReference type="AlphaFoldDB" id="A0AAE3HBZ6"/>
<keyword evidence="2" id="KW-1185">Reference proteome</keyword>
<organism evidence="1 2">
    <name type="scientific">Methanolobus chelungpuianus</name>
    <dbReference type="NCBI Taxonomy" id="502115"/>
    <lineage>
        <taxon>Archaea</taxon>
        <taxon>Methanobacteriati</taxon>
        <taxon>Methanobacteriota</taxon>
        <taxon>Stenosarchaea group</taxon>
        <taxon>Methanomicrobia</taxon>
        <taxon>Methanosarcinales</taxon>
        <taxon>Methanosarcinaceae</taxon>
        <taxon>Methanolobus</taxon>
    </lineage>
</organism>
<dbReference type="Proteomes" id="UP001206983">
    <property type="component" value="Unassembled WGS sequence"/>
</dbReference>
<dbReference type="RefSeq" id="WP_256622861.1">
    <property type="nucleotide sequence ID" value="NZ_JTEO01000004.1"/>
</dbReference>
<comment type="caution">
    <text evidence="1">The sequence shown here is derived from an EMBL/GenBank/DDBJ whole genome shotgun (WGS) entry which is preliminary data.</text>
</comment>
<name>A0AAE3HBZ6_9EURY</name>
<dbReference type="EMBL" id="JTEO01000004">
    <property type="protein sequence ID" value="MCQ6962983.1"/>
    <property type="molecule type" value="Genomic_DNA"/>
</dbReference>
<reference evidence="1 2" key="1">
    <citation type="journal article" date="2011" name="Appl. Environ. Microbiol.">
        <title>Methanogenic archaea isolated from Taiwan's Chelungpu fault.</title>
        <authorList>
            <person name="Wu S.Y."/>
            <person name="Lai M.C."/>
        </authorList>
    </citation>
    <scope>NUCLEOTIDE SEQUENCE [LARGE SCALE GENOMIC DNA]</scope>
    <source>
        <strain evidence="1 2">St545Mb</strain>
    </source>
</reference>
<evidence type="ECO:0000313" key="2">
    <source>
        <dbReference type="Proteomes" id="UP001206983"/>
    </source>
</evidence>
<evidence type="ECO:0000313" key="1">
    <source>
        <dbReference type="EMBL" id="MCQ6962983.1"/>
    </source>
</evidence>
<gene>
    <name evidence="1" type="ORF">PV02_07940</name>
</gene>
<proteinExistence type="predicted"/>